<dbReference type="OrthoDB" id="107064at2"/>
<protein>
    <recommendedName>
        <fullName evidence="3">Acyl-CoA dehydrogenase</fullName>
    </recommendedName>
</protein>
<evidence type="ECO:0008006" key="3">
    <source>
        <dbReference type="Google" id="ProtNLM"/>
    </source>
</evidence>
<keyword evidence="2" id="KW-1185">Reference proteome</keyword>
<dbReference type="SUPFAM" id="SSF56645">
    <property type="entry name" value="Acyl-CoA dehydrogenase NM domain-like"/>
    <property type="match status" value="1"/>
</dbReference>
<evidence type="ECO:0000313" key="2">
    <source>
        <dbReference type="Proteomes" id="UP000198822"/>
    </source>
</evidence>
<accession>A0A1G8DRV9</accession>
<name>A0A1G8DRV9_9MICO</name>
<dbReference type="InterPro" id="IPR046373">
    <property type="entry name" value="Acyl-CoA_Oxase/DH_mid-dom_sf"/>
</dbReference>
<dbReference type="InterPro" id="IPR009100">
    <property type="entry name" value="AcylCoA_DH/oxidase_NM_dom_sf"/>
</dbReference>
<dbReference type="GO" id="GO:0016627">
    <property type="term" value="F:oxidoreductase activity, acting on the CH-CH group of donors"/>
    <property type="evidence" value="ECO:0007669"/>
    <property type="project" value="InterPro"/>
</dbReference>
<proteinExistence type="predicted"/>
<dbReference type="AlphaFoldDB" id="A0A1G8DRV9"/>
<evidence type="ECO:0000313" key="1">
    <source>
        <dbReference type="EMBL" id="SDH60220.1"/>
    </source>
</evidence>
<dbReference type="RefSeq" id="WP_092504238.1">
    <property type="nucleotide sequence ID" value="NZ_LT629695.1"/>
</dbReference>
<dbReference type="STRING" id="399736.SAMN04489720_1749"/>
<organism evidence="1 2">
    <name type="scientific">Agrococcus jejuensis</name>
    <dbReference type="NCBI Taxonomy" id="399736"/>
    <lineage>
        <taxon>Bacteria</taxon>
        <taxon>Bacillati</taxon>
        <taxon>Actinomycetota</taxon>
        <taxon>Actinomycetes</taxon>
        <taxon>Micrococcales</taxon>
        <taxon>Microbacteriaceae</taxon>
        <taxon>Agrococcus</taxon>
    </lineage>
</organism>
<dbReference type="EMBL" id="LT629695">
    <property type="protein sequence ID" value="SDH60220.1"/>
    <property type="molecule type" value="Genomic_DNA"/>
</dbReference>
<dbReference type="Gene3D" id="2.40.110.10">
    <property type="entry name" value="Butyryl-CoA Dehydrogenase, subunit A, domain 2"/>
    <property type="match status" value="1"/>
</dbReference>
<sequence length="354" mass="36415">MTSASARPLAAGDEPEPTVLLTGAEGSSVAVAARLARQAVAHDERIAGALDVAPEVAAALPHPGEGATATLWSALASIASIDLGVARTIEPHLDALAILHEAGMAPPADARWGVFAAEGPGHRLSAVRSGADWSLSGSKPWCSLAGRLDRALVTAVAGADRGLFSIPLRHGGVAVERADAWASHGLADVPSVPIRLERVPGIAVGAPGWYLERPGFAWGGIGVAAVWLGGATGIARTMLAASRRREPDQLALAMLGRVDRGLAAGRAALAEAAAHADSARQMVDPAVLALRVRGIVAAVVDDVVRCADHAMGPAPLAMDVEHAQRVDDLRVYVRQHHAERDDAALGRALLDEAP</sequence>
<gene>
    <name evidence="1" type="ORF">SAMN04489720_1749</name>
</gene>
<reference evidence="2" key="1">
    <citation type="submission" date="2016-10" db="EMBL/GenBank/DDBJ databases">
        <authorList>
            <person name="Varghese N."/>
            <person name="Submissions S."/>
        </authorList>
    </citation>
    <scope>NUCLEOTIDE SEQUENCE [LARGE SCALE GENOMIC DNA]</scope>
    <source>
        <strain evidence="2">DSM 22002</strain>
    </source>
</reference>
<dbReference type="Proteomes" id="UP000198822">
    <property type="component" value="Chromosome I"/>
</dbReference>